<accession>A0ABU7I987</accession>
<feature type="transmembrane region" description="Helical" evidence="1">
    <location>
        <begin position="53"/>
        <end position="77"/>
    </location>
</feature>
<comment type="caution">
    <text evidence="2">The sequence shown here is derived from an EMBL/GenBank/DDBJ whole genome shotgun (WGS) entry which is preliminary data.</text>
</comment>
<keyword evidence="1" id="KW-0812">Transmembrane</keyword>
<protein>
    <submittedName>
        <fullName evidence="2">DUF983 domain-containing protein</fullName>
    </submittedName>
</protein>
<name>A0ABU7I987_9SPHI</name>
<evidence type="ECO:0000256" key="1">
    <source>
        <dbReference type="SAM" id="Phobius"/>
    </source>
</evidence>
<proteinExistence type="predicted"/>
<gene>
    <name evidence="2" type="ORF">VRU48_13015</name>
</gene>
<dbReference type="Proteomes" id="UP001336835">
    <property type="component" value="Unassembled WGS sequence"/>
</dbReference>
<keyword evidence="1" id="KW-0472">Membrane</keyword>
<reference evidence="2 3" key="1">
    <citation type="submission" date="2024-01" db="EMBL/GenBank/DDBJ databases">
        <title>Pedobacter sp. nov., isolated from fresh soil.</title>
        <authorList>
            <person name="Le N.T.T."/>
        </authorList>
    </citation>
    <scope>NUCLEOTIDE SEQUENCE [LARGE SCALE GENOMIC DNA]</scope>
    <source>
        <strain evidence="2 3">KR3-3</strain>
    </source>
</reference>
<evidence type="ECO:0000313" key="3">
    <source>
        <dbReference type="Proteomes" id="UP001336835"/>
    </source>
</evidence>
<keyword evidence="1" id="KW-1133">Transmembrane helix</keyword>
<keyword evidence="3" id="KW-1185">Reference proteome</keyword>
<feature type="transmembrane region" description="Helical" evidence="1">
    <location>
        <begin position="89"/>
        <end position="108"/>
    </location>
</feature>
<dbReference type="EMBL" id="JAZDQT010000002">
    <property type="protein sequence ID" value="MEE1946035.1"/>
    <property type="molecule type" value="Genomic_DNA"/>
</dbReference>
<organism evidence="2 3">
    <name type="scientific">Pedobacter albus</name>
    <dbReference type="NCBI Taxonomy" id="3113905"/>
    <lineage>
        <taxon>Bacteria</taxon>
        <taxon>Pseudomonadati</taxon>
        <taxon>Bacteroidota</taxon>
        <taxon>Sphingobacteriia</taxon>
        <taxon>Sphingobacteriales</taxon>
        <taxon>Sphingobacteriaceae</taxon>
        <taxon>Pedobacter</taxon>
    </lineage>
</organism>
<evidence type="ECO:0000313" key="2">
    <source>
        <dbReference type="EMBL" id="MEE1946035.1"/>
    </source>
</evidence>
<sequence>MKKTAKLYAVFKARCPQCRRGPIFTGSMYGFNIQRTLHHCPVCELRYEVEPGYFYAAMYVSYAMNMTEMIAMGLATYHFSGGRLDFDSLWLYVGVIFLGSLLLSPFNYRYSRVFLLHYLSPKIRYKPEYDK</sequence>
<dbReference type="RefSeq" id="WP_330108351.1">
    <property type="nucleotide sequence ID" value="NZ_JAZDQT010000002.1"/>
</dbReference>